<dbReference type="RefSeq" id="WP_089961774.1">
    <property type="nucleotide sequence ID" value="NZ_FNAV01000012.1"/>
</dbReference>
<dbReference type="PRINTS" id="PR00410">
    <property type="entry name" value="PHEHYDRXLASE"/>
</dbReference>
<dbReference type="GO" id="GO:0050660">
    <property type="term" value="F:flavin adenine dinucleotide binding"/>
    <property type="evidence" value="ECO:0007669"/>
    <property type="project" value="TreeGrafter"/>
</dbReference>
<keyword evidence="6" id="KW-0560">Oxidoreductase</keyword>
<protein>
    <submittedName>
        <fullName evidence="10">Ferredoxin-NADP reductase</fullName>
    </submittedName>
</protein>
<evidence type="ECO:0000313" key="10">
    <source>
        <dbReference type="EMBL" id="SDF08407.1"/>
    </source>
</evidence>
<dbReference type="InterPro" id="IPR039261">
    <property type="entry name" value="FNR_nucleotide-bd"/>
</dbReference>
<dbReference type="InterPro" id="IPR001433">
    <property type="entry name" value="OxRdtase_FAD/NAD-bd"/>
</dbReference>
<dbReference type="InterPro" id="IPR017927">
    <property type="entry name" value="FAD-bd_FR_type"/>
</dbReference>
<name>A0A1G7I6P5_9RHOB</name>
<evidence type="ECO:0000256" key="5">
    <source>
        <dbReference type="ARBA" id="ARBA00022827"/>
    </source>
</evidence>
<feature type="domain" description="FAD-binding FR-type" evidence="9">
    <location>
        <begin position="1"/>
        <end position="105"/>
    </location>
</feature>
<dbReference type="STRING" id="282683.SAMN04488105_11268"/>
<keyword evidence="7" id="KW-0408">Iron</keyword>
<dbReference type="Gene3D" id="3.40.50.80">
    <property type="entry name" value="Nucleotide-binding domain of ferredoxin-NADP reductase (FNR) module"/>
    <property type="match status" value="1"/>
</dbReference>
<evidence type="ECO:0000256" key="7">
    <source>
        <dbReference type="ARBA" id="ARBA00023004"/>
    </source>
</evidence>
<dbReference type="InterPro" id="IPR017938">
    <property type="entry name" value="Riboflavin_synthase-like_b-brl"/>
</dbReference>
<dbReference type="SUPFAM" id="SSF52343">
    <property type="entry name" value="Ferredoxin reductase-like, C-terminal NADP-linked domain"/>
    <property type="match status" value="1"/>
</dbReference>
<accession>A0A1G7I6P5</accession>
<dbReference type="CDD" id="cd06196">
    <property type="entry name" value="FNR_like_1"/>
    <property type="match status" value="1"/>
</dbReference>
<keyword evidence="3" id="KW-0001">2Fe-2S</keyword>
<dbReference type="PANTHER" id="PTHR47354">
    <property type="entry name" value="NADH OXIDOREDUCTASE HCR"/>
    <property type="match status" value="1"/>
</dbReference>
<keyword evidence="4" id="KW-0479">Metal-binding</keyword>
<gene>
    <name evidence="10" type="ORF">SAMN04488105_11268</name>
</gene>
<dbReference type="GO" id="GO:0046872">
    <property type="term" value="F:metal ion binding"/>
    <property type="evidence" value="ECO:0007669"/>
    <property type="project" value="UniProtKB-KW"/>
</dbReference>
<evidence type="ECO:0000313" key="11">
    <source>
        <dbReference type="Proteomes" id="UP000198994"/>
    </source>
</evidence>
<reference evidence="11" key="1">
    <citation type="submission" date="2016-10" db="EMBL/GenBank/DDBJ databases">
        <authorList>
            <person name="Varghese N."/>
            <person name="Submissions S."/>
        </authorList>
    </citation>
    <scope>NUCLEOTIDE SEQUENCE [LARGE SCALE GENOMIC DNA]</scope>
    <source>
        <strain evidence="11">DSM 10146</strain>
    </source>
</reference>
<dbReference type="InterPro" id="IPR050415">
    <property type="entry name" value="MRET"/>
</dbReference>
<proteinExistence type="predicted"/>
<dbReference type="OrthoDB" id="9792185at2"/>
<dbReference type="Pfam" id="PF00970">
    <property type="entry name" value="FAD_binding_6"/>
    <property type="match status" value="1"/>
</dbReference>
<evidence type="ECO:0000256" key="3">
    <source>
        <dbReference type="ARBA" id="ARBA00022714"/>
    </source>
</evidence>
<organism evidence="10 11">
    <name type="scientific">Salipiger thiooxidans</name>
    <dbReference type="NCBI Taxonomy" id="282683"/>
    <lineage>
        <taxon>Bacteria</taxon>
        <taxon>Pseudomonadati</taxon>
        <taxon>Pseudomonadota</taxon>
        <taxon>Alphaproteobacteria</taxon>
        <taxon>Rhodobacterales</taxon>
        <taxon>Roseobacteraceae</taxon>
        <taxon>Salipiger</taxon>
    </lineage>
</organism>
<sequence length="228" mass="25567">MTRKLMLRSITAVTHDTHHLVFDRPDDFDFAPGQAVDMALDRDGWRESRHPFTMTSLPGEETLEFVIKSYSEEAEGHEGMTARLGRMQPGDAVLVEDPWGAIQDEGDGVFIAGGAGVTPFISILRKKLHERGTLEGNTLVFSNKAERDIILRDDFEKMPGLRTRFIVTEETESPLHYEKIDAALLRDYVTPGRDTCYICGPDAMLDDMVTELTSLDVAEADIVTEEFD</sequence>
<keyword evidence="11" id="KW-1185">Reference proteome</keyword>
<dbReference type="PANTHER" id="PTHR47354:SF8">
    <property type="entry name" value="1,2-PHENYLACETYL-COA EPOXIDASE, SUBUNIT E"/>
    <property type="match status" value="1"/>
</dbReference>
<comment type="cofactor">
    <cofactor evidence="1">
        <name>FAD</name>
        <dbReference type="ChEBI" id="CHEBI:57692"/>
    </cofactor>
</comment>
<dbReference type="SUPFAM" id="SSF63380">
    <property type="entry name" value="Riboflavin synthase domain-like"/>
    <property type="match status" value="1"/>
</dbReference>
<dbReference type="AlphaFoldDB" id="A0A1G7I6P5"/>
<evidence type="ECO:0000256" key="6">
    <source>
        <dbReference type="ARBA" id="ARBA00023002"/>
    </source>
</evidence>
<dbReference type="Pfam" id="PF00175">
    <property type="entry name" value="NAD_binding_1"/>
    <property type="match status" value="1"/>
</dbReference>
<evidence type="ECO:0000259" key="9">
    <source>
        <dbReference type="PROSITE" id="PS51384"/>
    </source>
</evidence>
<keyword evidence="8" id="KW-0411">Iron-sulfur</keyword>
<keyword evidence="2" id="KW-0285">Flavoprotein</keyword>
<evidence type="ECO:0000256" key="4">
    <source>
        <dbReference type="ARBA" id="ARBA00022723"/>
    </source>
</evidence>
<evidence type="ECO:0000256" key="8">
    <source>
        <dbReference type="ARBA" id="ARBA00023014"/>
    </source>
</evidence>
<evidence type="ECO:0000256" key="1">
    <source>
        <dbReference type="ARBA" id="ARBA00001974"/>
    </source>
</evidence>
<dbReference type="GO" id="GO:0016491">
    <property type="term" value="F:oxidoreductase activity"/>
    <property type="evidence" value="ECO:0007669"/>
    <property type="project" value="UniProtKB-KW"/>
</dbReference>
<keyword evidence="5" id="KW-0274">FAD</keyword>
<dbReference type="InterPro" id="IPR008333">
    <property type="entry name" value="Cbr1-like_FAD-bd_dom"/>
</dbReference>
<dbReference type="GO" id="GO:0051537">
    <property type="term" value="F:2 iron, 2 sulfur cluster binding"/>
    <property type="evidence" value="ECO:0007669"/>
    <property type="project" value="UniProtKB-KW"/>
</dbReference>
<evidence type="ECO:0000256" key="2">
    <source>
        <dbReference type="ARBA" id="ARBA00022630"/>
    </source>
</evidence>
<dbReference type="EMBL" id="FNAV01000012">
    <property type="protein sequence ID" value="SDF08407.1"/>
    <property type="molecule type" value="Genomic_DNA"/>
</dbReference>
<dbReference type="Gene3D" id="2.40.30.10">
    <property type="entry name" value="Translation factors"/>
    <property type="match status" value="1"/>
</dbReference>
<dbReference type="PROSITE" id="PS51384">
    <property type="entry name" value="FAD_FR"/>
    <property type="match status" value="1"/>
</dbReference>
<dbReference type="Proteomes" id="UP000198994">
    <property type="component" value="Unassembled WGS sequence"/>
</dbReference>